<dbReference type="SFLD" id="SFLDG01129">
    <property type="entry name" value="C1.5:_HAD__Beta-PGM__Phosphata"/>
    <property type="match status" value="1"/>
</dbReference>
<dbReference type="Pfam" id="PF00702">
    <property type="entry name" value="Hydrolase"/>
    <property type="match status" value="1"/>
</dbReference>
<keyword evidence="2" id="KW-1185">Reference proteome</keyword>
<dbReference type="Gene3D" id="3.40.50.1000">
    <property type="entry name" value="HAD superfamily/HAD-like"/>
    <property type="match status" value="1"/>
</dbReference>
<evidence type="ECO:0000313" key="2">
    <source>
        <dbReference type="Proteomes" id="UP000516369"/>
    </source>
</evidence>
<dbReference type="NCBIfam" id="TIGR01509">
    <property type="entry name" value="HAD-SF-IA-v3"/>
    <property type="match status" value="1"/>
</dbReference>
<dbReference type="PANTHER" id="PTHR12725:SF117">
    <property type="entry name" value="HALOACID DEHALOGENASE-LIKE HYDROLASE"/>
    <property type="match status" value="1"/>
</dbReference>
<evidence type="ECO:0000313" key="1">
    <source>
        <dbReference type="EMBL" id="QNT70645.1"/>
    </source>
</evidence>
<dbReference type="InterPro" id="IPR036412">
    <property type="entry name" value="HAD-like_sf"/>
</dbReference>
<gene>
    <name evidence="1" type="ORF">HQ394_16575</name>
</gene>
<reference evidence="1 2" key="1">
    <citation type="submission" date="2020-05" db="EMBL/GenBank/DDBJ databases">
        <title>Complete closed genome sequence of Defluviicoccus vanus.</title>
        <authorList>
            <person name="Bessarab I."/>
            <person name="Arumugam K."/>
            <person name="Maszenan A.M."/>
            <person name="Seviour R.J."/>
            <person name="Williams R.B."/>
        </authorList>
    </citation>
    <scope>NUCLEOTIDE SEQUENCE [LARGE SCALE GENOMIC DNA]</scope>
    <source>
        <strain evidence="1 2">Ben 114</strain>
    </source>
</reference>
<protein>
    <submittedName>
        <fullName evidence="1">Pyrimidine 5'-nucleotidase</fullName>
    </submittedName>
</protein>
<sequence length="243" mass="27059">MQSVGSEDAYAQLRRCATWIFDLDNTLYPCTIGLFRQMDERMRAYIAAFLGMDEAAAFALQKDYFHTYGTSLRGLMNHHQMDPAPFLADVHDIDLSLLEADVVLEQALRQLSGRKLIFTNATTRHAERVLDRLGIGHHFTGIFDIVAADYRPKPTLAAYHALIDQFGIDPRDAVMVEDMALNLRPAAELGMTTVWVRTLSEHGQMGSDGDHIHHVADDLRDWLQAVTAVTVASGQDTADGSVD</sequence>
<dbReference type="NCBIfam" id="TIGR01993">
    <property type="entry name" value="Pyr-5-nucltdase"/>
    <property type="match status" value="1"/>
</dbReference>
<dbReference type="InterPro" id="IPR010237">
    <property type="entry name" value="Pyr-5-nucltdase"/>
</dbReference>
<proteinExistence type="predicted"/>
<organism evidence="1 2">
    <name type="scientific">Defluviicoccus vanus</name>
    <dbReference type="NCBI Taxonomy" id="111831"/>
    <lineage>
        <taxon>Bacteria</taxon>
        <taxon>Pseudomonadati</taxon>
        <taxon>Pseudomonadota</taxon>
        <taxon>Alphaproteobacteria</taxon>
        <taxon>Rhodospirillales</taxon>
        <taxon>Rhodospirillaceae</taxon>
        <taxon>Defluviicoccus</taxon>
    </lineage>
</organism>
<dbReference type="SFLD" id="SFLDG01132">
    <property type="entry name" value="C1.5.3:_5'-Nucleotidase_Like"/>
    <property type="match status" value="1"/>
</dbReference>
<dbReference type="InterPro" id="IPR006439">
    <property type="entry name" value="HAD-SF_hydro_IA"/>
</dbReference>
<accession>A0A7H1N4K9</accession>
<dbReference type="InterPro" id="IPR023214">
    <property type="entry name" value="HAD_sf"/>
</dbReference>
<name>A0A7H1N4K9_9PROT</name>
<dbReference type="KEGG" id="dvn:HQ394_16575"/>
<dbReference type="SUPFAM" id="SSF56784">
    <property type="entry name" value="HAD-like"/>
    <property type="match status" value="1"/>
</dbReference>
<dbReference type="AlphaFoldDB" id="A0A7H1N4K9"/>
<dbReference type="SFLD" id="SFLDS00003">
    <property type="entry name" value="Haloacid_Dehalogenase"/>
    <property type="match status" value="1"/>
</dbReference>
<dbReference type="Gene3D" id="1.10.150.450">
    <property type="match status" value="1"/>
</dbReference>
<dbReference type="EMBL" id="CP053923">
    <property type="protein sequence ID" value="QNT70645.1"/>
    <property type="molecule type" value="Genomic_DNA"/>
</dbReference>
<dbReference type="RefSeq" id="WP_190261119.1">
    <property type="nucleotide sequence ID" value="NZ_CP053923.1"/>
</dbReference>
<dbReference type="PANTHER" id="PTHR12725">
    <property type="entry name" value="HALOACID DEHALOGENASE-LIKE HYDROLASE"/>
    <property type="match status" value="1"/>
</dbReference>
<dbReference type="Proteomes" id="UP000516369">
    <property type="component" value="Chromosome"/>
</dbReference>